<comment type="similarity">
    <text evidence="1 2">Belongs to the calycin superfamily. Lipocalin family.</text>
</comment>
<keyword evidence="6" id="KW-1185">Reference proteome</keyword>
<evidence type="ECO:0000259" key="4">
    <source>
        <dbReference type="Pfam" id="PF00061"/>
    </source>
</evidence>
<dbReference type="PRINTS" id="PR00179">
    <property type="entry name" value="LIPOCALIN"/>
</dbReference>
<dbReference type="PROSITE" id="PS00213">
    <property type="entry name" value="LIPOCALIN"/>
    <property type="match status" value="1"/>
</dbReference>
<evidence type="ECO:0000313" key="6">
    <source>
        <dbReference type="Proteomes" id="UP000694383"/>
    </source>
</evidence>
<feature type="domain" description="Lipocalin/cytosolic fatty-acid binding" evidence="4">
    <location>
        <begin position="34"/>
        <end position="170"/>
    </location>
</feature>
<dbReference type="SUPFAM" id="SSF50814">
    <property type="entry name" value="Lipocalins"/>
    <property type="match status" value="1"/>
</dbReference>
<evidence type="ECO:0000256" key="1">
    <source>
        <dbReference type="ARBA" id="ARBA00006889"/>
    </source>
</evidence>
<dbReference type="Pfam" id="PF00061">
    <property type="entry name" value="Lipocalin"/>
    <property type="match status" value="1"/>
</dbReference>
<reference evidence="5" key="2">
    <citation type="submission" date="2025-09" db="UniProtKB">
        <authorList>
            <consortium name="Ensembl"/>
        </authorList>
    </citation>
    <scope>IDENTIFICATION</scope>
</reference>
<name>A0A8C8DFB0_9TELE</name>
<accession>A0A8C8DFB0</accession>
<evidence type="ECO:0000256" key="2">
    <source>
        <dbReference type="RuleBase" id="RU003695"/>
    </source>
</evidence>
<dbReference type="InterPro" id="IPR022272">
    <property type="entry name" value="Lipocalin_CS"/>
</dbReference>
<dbReference type="InterPro" id="IPR012674">
    <property type="entry name" value="Calycin"/>
</dbReference>
<dbReference type="Gene3D" id="2.40.128.20">
    <property type="match status" value="1"/>
</dbReference>
<sequence>MRFTVATVAMVMLCVMAIHADVKPQKDFNLQKFTGKWYRVGFAYDSPGFVPYRDKLRASMGIITQMPDGNANLTMWELSPLGCQSLMYQYNKTNVPGEFIYFSTRHNMLKDITVVDTNYTEYALVLKHKVFNREYTQVALYGRTQRVRNNILQKFKAFSLSQGLPKESILLPPPAENCPTSESAQFPDVAGMEKEASAMMVSFQDKREVAHRTRKFIKS</sequence>
<dbReference type="InterPro" id="IPR002345">
    <property type="entry name" value="Lipocalin"/>
</dbReference>
<keyword evidence="3" id="KW-0732">Signal</keyword>
<feature type="signal peptide" evidence="3">
    <location>
        <begin position="1"/>
        <end position="20"/>
    </location>
</feature>
<proteinExistence type="inferred from homology"/>
<dbReference type="Ensembl" id="ENSOSIT00000003563.1">
    <property type="protein sequence ID" value="ENSOSIP00000003317.1"/>
    <property type="gene ID" value="ENSOSIG00000002183.1"/>
</dbReference>
<dbReference type="PRINTS" id="PR01254">
    <property type="entry name" value="PGNDSYNTHASE"/>
</dbReference>
<evidence type="ECO:0000313" key="5">
    <source>
        <dbReference type="Ensembl" id="ENSOSIP00000003317.1"/>
    </source>
</evidence>
<organism evidence="5 6">
    <name type="scientific">Oryzias sinensis</name>
    <name type="common">Chinese medaka</name>
    <dbReference type="NCBI Taxonomy" id="183150"/>
    <lineage>
        <taxon>Eukaryota</taxon>
        <taxon>Metazoa</taxon>
        <taxon>Chordata</taxon>
        <taxon>Craniata</taxon>
        <taxon>Vertebrata</taxon>
        <taxon>Euteleostomi</taxon>
        <taxon>Actinopterygii</taxon>
        <taxon>Neopterygii</taxon>
        <taxon>Teleostei</taxon>
        <taxon>Neoteleostei</taxon>
        <taxon>Acanthomorphata</taxon>
        <taxon>Ovalentaria</taxon>
        <taxon>Atherinomorphae</taxon>
        <taxon>Beloniformes</taxon>
        <taxon>Adrianichthyidae</taxon>
        <taxon>Oryziinae</taxon>
        <taxon>Oryzias</taxon>
    </lineage>
</organism>
<dbReference type="GeneTree" id="ENSGT01120000271921"/>
<dbReference type="PANTHER" id="PTHR11430:SF63">
    <property type="entry name" value="LOC555483 PROTEIN-RELATED"/>
    <property type="match status" value="1"/>
</dbReference>
<protein>
    <submittedName>
        <fullName evidence="5">Prostaglandin D2 synthase a</fullName>
    </submittedName>
</protein>
<evidence type="ECO:0000256" key="3">
    <source>
        <dbReference type="SAM" id="SignalP"/>
    </source>
</evidence>
<dbReference type="Proteomes" id="UP000694383">
    <property type="component" value="Unplaced"/>
</dbReference>
<dbReference type="PANTHER" id="PTHR11430">
    <property type="entry name" value="LIPOCALIN"/>
    <property type="match status" value="1"/>
</dbReference>
<dbReference type="GO" id="GO:0036094">
    <property type="term" value="F:small molecule binding"/>
    <property type="evidence" value="ECO:0007669"/>
    <property type="project" value="InterPro"/>
</dbReference>
<dbReference type="InterPro" id="IPR000566">
    <property type="entry name" value="Lipocln_cytosolic_FA-bd_dom"/>
</dbReference>
<reference evidence="5" key="1">
    <citation type="submission" date="2025-08" db="UniProtKB">
        <authorList>
            <consortium name="Ensembl"/>
        </authorList>
    </citation>
    <scope>IDENTIFICATION</scope>
</reference>
<dbReference type="AlphaFoldDB" id="A0A8C8DFB0"/>
<feature type="chain" id="PRO_5034100689" evidence="3">
    <location>
        <begin position="21"/>
        <end position="219"/>
    </location>
</feature>